<keyword evidence="4" id="KW-1185">Reference proteome</keyword>
<keyword evidence="2" id="KW-0732">Signal</keyword>
<feature type="chain" id="PRO_5025573312" evidence="2">
    <location>
        <begin position="21"/>
        <end position="867"/>
    </location>
</feature>
<feature type="region of interest" description="Disordered" evidence="1">
    <location>
        <begin position="625"/>
        <end position="646"/>
    </location>
</feature>
<dbReference type="AlphaFoldDB" id="A0A6A5YCN4"/>
<dbReference type="OrthoDB" id="3944128at2759"/>
<feature type="compositionally biased region" description="Low complexity" evidence="1">
    <location>
        <begin position="626"/>
        <end position="646"/>
    </location>
</feature>
<sequence>MLIALTFLVSGLSLSGFGAGNVLLPRDADVDVQDFYDSQDHAHEAVEVAQDNVAPLSSSLPELDLRAAVLWTTSFSGADYGSDSTTDSASTTATAITSQSLTSTPSNSSSAAATFSPALLDGIDVWGDTVTDYSGTIEPTGTGQLYASKCAALSRSWSIASSVFCTENEVLSTATYDVTSGVDTETLLMQGADSTHLYSSAETSTTYRRAYTSPLDILTYTTANYTTLCDGFPRISNRDEQYPVTSTIMGTYDWTGTANKVIHTNTQFTGNFSESHPSPTCSVKPDDCKVFRSAWTSASSSRSSAVSASSMYTVSLASPPTSLVLNDRSETSTIQLTTTSGSAPTLTLLGSTIFPSSGSEYIFQSLGEDLATLTPGGKASIYTDSVIDGPYCATTSTVSEGQVPDGANTNSCYGCTIGGGNVRLMYFPVPTTVSRDMCALYPSATTNNFTAPAYTHGPSYAVVNGSTFYANKAYISYEMATAHQYCYQHSPAGYTLRVGSSYPGAILEVDSTAVSSFCHQSKAAYYGVRGGQEFPFNFADLNAPVPASAYQCMSTCGAAWDNPVGMCTTIIEDEFRPQVVVPPEIRSLDPAWAQCILALEGAYDPPIPLTATDLLVPSDASWKDQSSTAASSASPAHVSPSTTASSTGATVALTTSATASSTALSLPSSTTTPTPSTTPSSSASETTIWTIQTTTIIISAPHTHTRTTSPTANPIASLGMEVLVPADGSGSTLVVINGTTLWVSGPALTTNRQIISLGTAGLAIGNSTTIAIGNPVTSAVESVAIVTTTSDITTTTIEPPQQSAGTASSSEVWNIATATFPEPVSSTMVALGSTSSSGRSGAVQVDGVKEAWWAYTLVGVAVFMFFL</sequence>
<evidence type="ECO:0000256" key="2">
    <source>
        <dbReference type="SAM" id="SignalP"/>
    </source>
</evidence>
<feature type="region of interest" description="Disordered" evidence="1">
    <location>
        <begin position="662"/>
        <end position="685"/>
    </location>
</feature>
<accession>A0A6A5YCN4</accession>
<evidence type="ECO:0000313" key="4">
    <source>
        <dbReference type="Proteomes" id="UP000799776"/>
    </source>
</evidence>
<gene>
    <name evidence="3" type="ORF">K490DRAFT_63788</name>
</gene>
<evidence type="ECO:0000256" key="1">
    <source>
        <dbReference type="SAM" id="MobiDB-lite"/>
    </source>
</evidence>
<feature type="signal peptide" evidence="2">
    <location>
        <begin position="1"/>
        <end position="20"/>
    </location>
</feature>
<organism evidence="3 4">
    <name type="scientific">Saccharata proteae CBS 121410</name>
    <dbReference type="NCBI Taxonomy" id="1314787"/>
    <lineage>
        <taxon>Eukaryota</taxon>
        <taxon>Fungi</taxon>
        <taxon>Dikarya</taxon>
        <taxon>Ascomycota</taxon>
        <taxon>Pezizomycotina</taxon>
        <taxon>Dothideomycetes</taxon>
        <taxon>Dothideomycetes incertae sedis</taxon>
        <taxon>Botryosphaeriales</taxon>
        <taxon>Saccharataceae</taxon>
        <taxon>Saccharata</taxon>
    </lineage>
</organism>
<name>A0A6A5YCN4_9PEZI</name>
<evidence type="ECO:0000313" key="3">
    <source>
        <dbReference type="EMBL" id="KAF2089655.1"/>
    </source>
</evidence>
<proteinExistence type="predicted"/>
<reference evidence="3" key="1">
    <citation type="journal article" date="2020" name="Stud. Mycol.">
        <title>101 Dothideomycetes genomes: a test case for predicting lifestyles and emergence of pathogens.</title>
        <authorList>
            <person name="Haridas S."/>
            <person name="Albert R."/>
            <person name="Binder M."/>
            <person name="Bloem J."/>
            <person name="Labutti K."/>
            <person name="Salamov A."/>
            <person name="Andreopoulos B."/>
            <person name="Baker S."/>
            <person name="Barry K."/>
            <person name="Bills G."/>
            <person name="Bluhm B."/>
            <person name="Cannon C."/>
            <person name="Castanera R."/>
            <person name="Culley D."/>
            <person name="Daum C."/>
            <person name="Ezra D."/>
            <person name="Gonzalez J."/>
            <person name="Henrissat B."/>
            <person name="Kuo A."/>
            <person name="Liang C."/>
            <person name="Lipzen A."/>
            <person name="Lutzoni F."/>
            <person name="Magnuson J."/>
            <person name="Mondo S."/>
            <person name="Nolan M."/>
            <person name="Ohm R."/>
            <person name="Pangilinan J."/>
            <person name="Park H.-J."/>
            <person name="Ramirez L."/>
            <person name="Alfaro M."/>
            <person name="Sun H."/>
            <person name="Tritt A."/>
            <person name="Yoshinaga Y."/>
            <person name="Zwiers L.-H."/>
            <person name="Turgeon B."/>
            <person name="Goodwin S."/>
            <person name="Spatafora J."/>
            <person name="Crous P."/>
            <person name="Grigoriev I."/>
        </authorList>
    </citation>
    <scope>NUCLEOTIDE SEQUENCE</scope>
    <source>
        <strain evidence="3">CBS 121410</strain>
    </source>
</reference>
<dbReference type="EMBL" id="ML978714">
    <property type="protein sequence ID" value="KAF2089655.1"/>
    <property type="molecule type" value="Genomic_DNA"/>
</dbReference>
<protein>
    <submittedName>
        <fullName evidence="3">Uncharacterized protein</fullName>
    </submittedName>
</protein>
<dbReference type="Proteomes" id="UP000799776">
    <property type="component" value="Unassembled WGS sequence"/>
</dbReference>